<keyword evidence="2" id="KW-0812">Transmembrane</keyword>
<feature type="region of interest" description="Disordered" evidence="1">
    <location>
        <begin position="180"/>
        <end position="206"/>
    </location>
</feature>
<evidence type="ECO:0000313" key="3">
    <source>
        <dbReference type="EMBL" id="KAK5644666.1"/>
    </source>
</evidence>
<keyword evidence="4" id="KW-1185">Reference proteome</keyword>
<evidence type="ECO:0000256" key="1">
    <source>
        <dbReference type="SAM" id="MobiDB-lite"/>
    </source>
</evidence>
<proteinExistence type="predicted"/>
<feature type="region of interest" description="Disordered" evidence="1">
    <location>
        <begin position="275"/>
        <end position="366"/>
    </location>
</feature>
<dbReference type="Proteomes" id="UP001329430">
    <property type="component" value="Chromosome 4"/>
</dbReference>
<protein>
    <submittedName>
        <fullName evidence="3">Uncharacterized protein</fullName>
    </submittedName>
</protein>
<dbReference type="AlphaFoldDB" id="A0AAN7VFM1"/>
<evidence type="ECO:0000313" key="4">
    <source>
        <dbReference type="Proteomes" id="UP001329430"/>
    </source>
</evidence>
<accession>A0AAN7VFM1</accession>
<feature type="transmembrane region" description="Helical" evidence="2">
    <location>
        <begin position="40"/>
        <end position="63"/>
    </location>
</feature>
<gene>
    <name evidence="3" type="ORF">RI129_005966</name>
</gene>
<dbReference type="EMBL" id="JAVRBK010000004">
    <property type="protein sequence ID" value="KAK5644666.1"/>
    <property type="molecule type" value="Genomic_DNA"/>
</dbReference>
<comment type="caution">
    <text evidence="3">The sequence shown here is derived from an EMBL/GenBank/DDBJ whole genome shotgun (WGS) entry which is preliminary data.</text>
</comment>
<reference evidence="3 4" key="1">
    <citation type="journal article" date="2024" name="Insects">
        <title>An Improved Chromosome-Level Genome Assembly of the Firefly Pyrocoelia pectoralis.</title>
        <authorList>
            <person name="Fu X."/>
            <person name="Meyer-Rochow V.B."/>
            <person name="Ballantyne L."/>
            <person name="Zhu X."/>
        </authorList>
    </citation>
    <scope>NUCLEOTIDE SEQUENCE [LARGE SCALE GENOMIC DNA]</scope>
    <source>
        <strain evidence="3">XCY_ONT2</strain>
    </source>
</reference>
<evidence type="ECO:0000256" key="2">
    <source>
        <dbReference type="SAM" id="Phobius"/>
    </source>
</evidence>
<name>A0AAN7VFM1_9COLE</name>
<feature type="compositionally biased region" description="Polar residues" evidence="1">
    <location>
        <begin position="280"/>
        <end position="291"/>
    </location>
</feature>
<feature type="compositionally biased region" description="Basic and acidic residues" evidence="1">
    <location>
        <begin position="296"/>
        <end position="313"/>
    </location>
</feature>
<organism evidence="3 4">
    <name type="scientific">Pyrocoelia pectoralis</name>
    <dbReference type="NCBI Taxonomy" id="417401"/>
    <lineage>
        <taxon>Eukaryota</taxon>
        <taxon>Metazoa</taxon>
        <taxon>Ecdysozoa</taxon>
        <taxon>Arthropoda</taxon>
        <taxon>Hexapoda</taxon>
        <taxon>Insecta</taxon>
        <taxon>Pterygota</taxon>
        <taxon>Neoptera</taxon>
        <taxon>Endopterygota</taxon>
        <taxon>Coleoptera</taxon>
        <taxon>Polyphaga</taxon>
        <taxon>Elateriformia</taxon>
        <taxon>Elateroidea</taxon>
        <taxon>Lampyridae</taxon>
        <taxon>Lampyrinae</taxon>
        <taxon>Pyrocoelia</taxon>
    </lineage>
</organism>
<sequence>MGRHPTCNSILVNSPNLLGTYCSIEQIVNINSVTYNKKLYIPWLNLFKIVCVMVTFDLTILFTSVTSRKIFGMIENNNIKIQLFNDKDKYTSIEGMGKNIIKDIDTTIKKESYFEPAINSANLSVDSDTNENISNNSLDSIQSGESLIKCYIFDGTRSKDADKIAAFWKAIEEHKDIQPVQPTFNMGKGHKLVRKSTDRSDSVRSNPDEEYAWYNKLLEMKKHNMDKAALAASGQSCKMCDLTPQCVPKSQTYSAEDVDAKELIKLNYWKPQSIKKSTDETTVQETSTVMKRSNKKNPEEECRKPELLEKRAECSSNQEIKNPMKTKRRNIEEKSKITNQKTQKQLQKKEGRSPNKDLGQSPKLLHPKVADVCSAKSGQVNENHLEEPTSSLSENLCSICLHEQCVCRQDIDRQGKEFMEELRSQMDNLYKNRSDSVTDKLDSVEKNDQTCCEICDDPHVCTVMNKEDLLAGEIHLPTTIEDDYMQTIFKVRPRMHSDSDLILVETEKETRSTSAQKMKKVTYVRTGDSTLLDLGESTIVTPKMSRSVSIIGIQRHVESDDSLIVYVEPLSWYSSEIQK</sequence>
<keyword evidence="2" id="KW-0472">Membrane</keyword>
<keyword evidence="2" id="KW-1133">Transmembrane helix</keyword>